<organism evidence="2 3">
    <name type="scientific">Mytilus coruscus</name>
    <name type="common">Sea mussel</name>
    <dbReference type="NCBI Taxonomy" id="42192"/>
    <lineage>
        <taxon>Eukaryota</taxon>
        <taxon>Metazoa</taxon>
        <taxon>Spiralia</taxon>
        <taxon>Lophotrochozoa</taxon>
        <taxon>Mollusca</taxon>
        <taxon>Bivalvia</taxon>
        <taxon>Autobranchia</taxon>
        <taxon>Pteriomorphia</taxon>
        <taxon>Mytilida</taxon>
        <taxon>Mytiloidea</taxon>
        <taxon>Mytilidae</taxon>
        <taxon>Mytilinae</taxon>
        <taxon>Mytilus</taxon>
    </lineage>
</organism>
<evidence type="ECO:0000313" key="2">
    <source>
        <dbReference type="EMBL" id="CAC5400705.1"/>
    </source>
</evidence>
<feature type="coiled-coil region" evidence="1">
    <location>
        <begin position="34"/>
        <end position="76"/>
    </location>
</feature>
<proteinExistence type="predicted"/>
<keyword evidence="3" id="KW-1185">Reference proteome</keyword>
<dbReference type="OrthoDB" id="6128852at2759"/>
<reference evidence="2 3" key="1">
    <citation type="submission" date="2020-06" db="EMBL/GenBank/DDBJ databases">
        <authorList>
            <person name="Li R."/>
            <person name="Bekaert M."/>
        </authorList>
    </citation>
    <scope>NUCLEOTIDE SEQUENCE [LARGE SCALE GENOMIC DNA]</scope>
    <source>
        <strain evidence="3">wild</strain>
    </source>
</reference>
<keyword evidence="1" id="KW-0175">Coiled coil</keyword>
<dbReference type="Proteomes" id="UP000507470">
    <property type="component" value="Unassembled WGS sequence"/>
</dbReference>
<name>A0A6J8CXV6_MYTCO</name>
<dbReference type="AlphaFoldDB" id="A0A6J8CXV6"/>
<gene>
    <name evidence="2" type="ORF">MCOR_34863</name>
</gene>
<protein>
    <submittedName>
        <fullName evidence="2">Uncharacterized protein</fullName>
    </submittedName>
</protein>
<dbReference type="EMBL" id="CACVKT020006290">
    <property type="protein sequence ID" value="CAC5400705.1"/>
    <property type="molecule type" value="Genomic_DNA"/>
</dbReference>
<sequence>MKLHVAQVAISHATCLGITSFQKVTKEANNSNQIDDINAKLDDLLSQVDIMIKNRIDNKTKILDQAESRKSKIRELRKSLNYHLDILEKQLQSKSENLITLETGSIENVVKRLQMNRYDIDNLKNSILNLQDVGSKAHKYVGGKKAKGIIGEENKILTSLAESSDMAEVSLEFIVDPMIEETIMKLVDVSVKKETKNLKSKEKVSSCQTVTNETTILQKTFDTSVFDRYVTISSIVVLPC</sequence>
<evidence type="ECO:0000313" key="3">
    <source>
        <dbReference type="Proteomes" id="UP000507470"/>
    </source>
</evidence>
<evidence type="ECO:0000256" key="1">
    <source>
        <dbReference type="SAM" id="Coils"/>
    </source>
</evidence>
<accession>A0A6J8CXV6</accession>